<gene>
    <name evidence="3" type="ORF">NDU88_006503</name>
</gene>
<comment type="caution">
    <text evidence="3">The sequence shown here is derived from an EMBL/GenBank/DDBJ whole genome shotgun (WGS) entry which is preliminary data.</text>
</comment>
<feature type="region of interest" description="Disordered" evidence="2">
    <location>
        <begin position="7"/>
        <end position="27"/>
    </location>
</feature>
<keyword evidence="1" id="KW-0175">Coiled coil</keyword>
<proteinExistence type="predicted"/>
<organism evidence="3 4">
    <name type="scientific">Pleurodeles waltl</name>
    <name type="common">Iberian ribbed newt</name>
    <dbReference type="NCBI Taxonomy" id="8319"/>
    <lineage>
        <taxon>Eukaryota</taxon>
        <taxon>Metazoa</taxon>
        <taxon>Chordata</taxon>
        <taxon>Craniata</taxon>
        <taxon>Vertebrata</taxon>
        <taxon>Euteleostomi</taxon>
        <taxon>Amphibia</taxon>
        <taxon>Batrachia</taxon>
        <taxon>Caudata</taxon>
        <taxon>Salamandroidea</taxon>
        <taxon>Salamandridae</taxon>
        <taxon>Pleurodelinae</taxon>
        <taxon>Pleurodeles</taxon>
    </lineage>
</organism>
<evidence type="ECO:0000256" key="1">
    <source>
        <dbReference type="SAM" id="Coils"/>
    </source>
</evidence>
<feature type="region of interest" description="Disordered" evidence="2">
    <location>
        <begin position="83"/>
        <end position="111"/>
    </location>
</feature>
<dbReference type="EMBL" id="JANPWB010000005">
    <property type="protein sequence ID" value="KAJ1189761.1"/>
    <property type="molecule type" value="Genomic_DNA"/>
</dbReference>
<accession>A0AAV7UMY5</accession>
<dbReference type="AlphaFoldDB" id="A0AAV7UMY5"/>
<keyword evidence="4" id="KW-1185">Reference proteome</keyword>
<feature type="coiled-coil region" evidence="1">
    <location>
        <begin position="247"/>
        <end position="295"/>
    </location>
</feature>
<evidence type="ECO:0000313" key="3">
    <source>
        <dbReference type="EMBL" id="KAJ1189761.1"/>
    </source>
</evidence>
<feature type="region of interest" description="Disordered" evidence="2">
    <location>
        <begin position="44"/>
        <end position="64"/>
    </location>
</feature>
<evidence type="ECO:0000256" key="2">
    <source>
        <dbReference type="SAM" id="MobiDB-lite"/>
    </source>
</evidence>
<dbReference type="Proteomes" id="UP001066276">
    <property type="component" value="Chromosome 3_1"/>
</dbReference>
<reference evidence="3" key="1">
    <citation type="journal article" date="2022" name="bioRxiv">
        <title>Sequencing and chromosome-scale assembly of the giantPleurodeles waltlgenome.</title>
        <authorList>
            <person name="Brown T."/>
            <person name="Elewa A."/>
            <person name="Iarovenko S."/>
            <person name="Subramanian E."/>
            <person name="Araus A.J."/>
            <person name="Petzold A."/>
            <person name="Susuki M."/>
            <person name="Suzuki K.-i.T."/>
            <person name="Hayashi T."/>
            <person name="Toyoda A."/>
            <person name="Oliveira C."/>
            <person name="Osipova E."/>
            <person name="Leigh N.D."/>
            <person name="Simon A."/>
            <person name="Yun M.H."/>
        </authorList>
    </citation>
    <scope>NUCLEOTIDE SEQUENCE</scope>
    <source>
        <strain evidence="3">20211129_DDA</strain>
        <tissue evidence="3">Liver</tissue>
    </source>
</reference>
<dbReference type="Gene3D" id="3.30.70.1820">
    <property type="entry name" value="L1 transposable element, RRM domain"/>
    <property type="match status" value="1"/>
</dbReference>
<feature type="compositionally biased region" description="Polar residues" evidence="2">
    <location>
        <begin position="96"/>
        <end position="111"/>
    </location>
</feature>
<feature type="compositionally biased region" description="Low complexity" evidence="2">
    <location>
        <begin position="83"/>
        <end position="95"/>
    </location>
</feature>
<sequence length="461" mass="51595">MCLPAALTLGNQPLRKPGEAPGGRLRHWGRAPLELRREQRGSARIPLRGNPGSACTSKVPRKVSREPGRAAMRVFLESLKTTNKAAGSAGGKTSAQEQGKSPSLHQSSDSVLQARPEDIVLVPGQGKMGTYVVKGIGNGADSGKGVEDDFPSPVDNLTLREKIQVGLDVSTTSPGDNLSSLRQEEELLVESVVSPSRDQDLAPDSRYSPSMEEVILSISEDIKKGFASSECNQGEIREACEALDFFFDNLMERIQTLEEKVGGMKEELKHHKDEIQGLNEKEQGLQVRIEQLENYSRRNNIKLLKVPEGAEGANLKSYVVSLIKSVCELEESNEEIEKDIQRVHCDPFTRRPNSTRLRKILVNFLTYHLKEKILTSALKQKSLRMENMTFEIRSDLSKITMDRQWELGKSLDEFKKLGVTAQLKFPALLRIMHNNKMYNIREIDRADELLDVIKKEQADHV</sequence>
<protein>
    <submittedName>
        <fullName evidence="3">Uncharacterized protein</fullName>
    </submittedName>
</protein>
<dbReference type="PANTHER" id="PTHR11505">
    <property type="entry name" value="L1 TRANSPOSABLE ELEMENT-RELATED"/>
    <property type="match status" value="1"/>
</dbReference>
<name>A0AAV7UMY5_PLEWA</name>
<evidence type="ECO:0000313" key="4">
    <source>
        <dbReference type="Proteomes" id="UP001066276"/>
    </source>
</evidence>
<dbReference type="InterPro" id="IPR004244">
    <property type="entry name" value="Transposase_22"/>
</dbReference>